<dbReference type="SUPFAM" id="SSF50969">
    <property type="entry name" value="YVTN repeat-like/Quinoprotein amine dehydrogenase"/>
    <property type="match status" value="1"/>
</dbReference>
<dbReference type="Proteomes" id="UP001501231">
    <property type="component" value="Unassembled WGS sequence"/>
</dbReference>
<evidence type="ECO:0008006" key="6">
    <source>
        <dbReference type="Google" id="ProtNLM"/>
    </source>
</evidence>
<evidence type="ECO:0000256" key="3">
    <source>
        <dbReference type="PROSITE-ProRule" id="PRU00221"/>
    </source>
</evidence>
<organism evidence="4 5">
    <name type="scientific">Actinomadura vinacea</name>
    <dbReference type="NCBI Taxonomy" id="115336"/>
    <lineage>
        <taxon>Bacteria</taxon>
        <taxon>Bacillati</taxon>
        <taxon>Actinomycetota</taxon>
        <taxon>Actinomycetes</taxon>
        <taxon>Streptosporangiales</taxon>
        <taxon>Thermomonosporaceae</taxon>
        <taxon>Actinomadura</taxon>
    </lineage>
</organism>
<evidence type="ECO:0000256" key="2">
    <source>
        <dbReference type="ARBA" id="ARBA00022737"/>
    </source>
</evidence>
<dbReference type="InterPro" id="IPR001680">
    <property type="entry name" value="WD40_rpt"/>
</dbReference>
<dbReference type="InterPro" id="IPR015943">
    <property type="entry name" value="WD40/YVTN_repeat-like_dom_sf"/>
</dbReference>
<dbReference type="Pfam" id="PF00400">
    <property type="entry name" value="WD40"/>
    <property type="match status" value="1"/>
</dbReference>
<dbReference type="InterPro" id="IPR011044">
    <property type="entry name" value="Quino_amine_DH_bsu"/>
</dbReference>
<accession>A0ABN3JRM9</accession>
<protein>
    <recommendedName>
        <fullName evidence="6">WD40 repeat domain-containing protein</fullName>
    </recommendedName>
</protein>
<dbReference type="Gene3D" id="2.130.10.10">
    <property type="entry name" value="YVTN repeat-like/Quinoprotein amine dehydrogenase"/>
    <property type="match status" value="3"/>
</dbReference>
<dbReference type="SUPFAM" id="SSF50998">
    <property type="entry name" value="Quinoprotein alcohol dehydrogenase-like"/>
    <property type="match status" value="1"/>
</dbReference>
<proteinExistence type="predicted"/>
<evidence type="ECO:0000313" key="5">
    <source>
        <dbReference type="Proteomes" id="UP001501231"/>
    </source>
</evidence>
<dbReference type="InterPro" id="IPR011047">
    <property type="entry name" value="Quinoprotein_ADH-like_sf"/>
</dbReference>
<keyword evidence="1 3" id="KW-0853">WD repeat</keyword>
<dbReference type="PANTHER" id="PTHR22847">
    <property type="entry name" value="WD40 REPEAT PROTEIN"/>
    <property type="match status" value="1"/>
</dbReference>
<name>A0ABN3JRM9_9ACTN</name>
<comment type="caution">
    <text evidence="4">The sequence shown here is derived from an EMBL/GenBank/DDBJ whole genome shotgun (WGS) entry which is preliminary data.</text>
</comment>
<dbReference type="EMBL" id="BAAARW010000023">
    <property type="protein sequence ID" value="GAA2438393.1"/>
    <property type="molecule type" value="Genomic_DNA"/>
</dbReference>
<dbReference type="SMART" id="SM00320">
    <property type="entry name" value="WD40"/>
    <property type="match status" value="6"/>
</dbReference>
<sequence length="759" mass="79984">MPPISDVSLTDCEYLVHADPRLVVPLLAQAAGAEARLAAAVYRTSLHEHRGASPGVRRQLLSLDAVRWGSPDLAERFAAVPVADEPEPLWKVTSATGAGPDAPLLFQFAGAEQGRTAAVIESNGRPVAVHGGIDGVRMWDMTSGEPIAGGLVRDVVAVTETDGRLLALTEIFEDEDDPRRLQVWDLTRGEPVCEPFTGPADYLAAAELTVCDGHPVVVTFTRSEPVTVWDPAIGQRISLFDPEDNNVAVACATVDGRPVVATAMVGTVRVWSRAGGAWTCDVTIDHPDWLSAVTISELGGRPVVVTGAGVTVPGDDSRFDHQVRMWDLATGEPIGRPLSSGHDGYIGDLRCMVSAGRTVAVTGAETDSTVRVWDLTSGRQIGRTLTGHRTPNAVTGIGEVDGRLFAVSGDNRDQVCLWDVTPSAGIEPDRGTRVHAMACAESNGRSVALLACMDRTVRIWDVADGAPVDRPSTGAIDVWAITELNGRPVAVTGNWDDGLSVRDLLSGEAIGRPFAVQESLSIQAVACTMLDGRPIALITGESGAAVRRWDLSSGEPIQPLSTGSEPAEPWGAEPMLAVACTELDGRPVAVAGGQSAEVWVWDLASGEPIGKPMAGHLKWSWEAVGKPNLGTKLYIGALTCTRLDGRPIAVTGGEDGTVRRWDLATGREIGGPRIAGPLSDGKKEAIVSVACGDLDGRAIVVSGAQDRTVRVRDLATGDQLGPELTFPDAISQVAATTGGELVIRYGSEIAILKPRLSSR</sequence>
<keyword evidence="5" id="KW-1185">Reference proteome</keyword>
<feature type="repeat" description="WD" evidence="3">
    <location>
        <begin position="650"/>
        <end position="671"/>
    </location>
</feature>
<keyword evidence="2" id="KW-0677">Repeat</keyword>
<evidence type="ECO:0000256" key="1">
    <source>
        <dbReference type="ARBA" id="ARBA00022574"/>
    </source>
</evidence>
<dbReference type="PROSITE" id="PS50082">
    <property type="entry name" value="WD_REPEATS_2"/>
    <property type="match status" value="1"/>
</dbReference>
<dbReference type="RefSeq" id="WP_344593707.1">
    <property type="nucleotide sequence ID" value="NZ_BAAARW010000023.1"/>
</dbReference>
<reference evidence="4 5" key="1">
    <citation type="journal article" date="2019" name="Int. J. Syst. Evol. Microbiol.">
        <title>The Global Catalogue of Microorganisms (GCM) 10K type strain sequencing project: providing services to taxonomists for standard genome sequencing and annotation.</title>
        <authorList>
            <consortium name="The Broad Institute Genomics Platform"/>
            <consortium name="The Broad Institute Genome Sequencing Center for Infectious Disease"/>
            <person name="Wu L."/>
            <person name="Ma J."/>
        </authorList>
    </citation>
    <scope>NUCLEOTIDE SEQUENCE [LARGE SCALE GENOMIC DNA]</scope>
    <source>
        <strain evidence="4 5">JCM 3325</strain>
    </source>
</reference>
<gene>
    <name evidence="4" type="ORF">GCM10010191_61940</name>
</gene>
<dbReference type="PANTHER" id="PTHR22847:SF637">
    <property type="entry name" value="WD REPEAT DOMAIN 5B"/>
    <property type="match status" value="1"/>
</dbReference>
<evidence type="ECO:0000313" key="4">
    <source>
        <dbReference type="EMBL" id="GAA2438393.1"/>
    </source>
</evidence>